<sequence length="177" mass="21205">MLKELRLALIAFSDIERDLLIQDAHEESISTKLVTYLGRSFPDFPYSIDSQYNKRILDNQLVKKQAEFLLESLPRFKWPKNFIDGHGAVSREILPDIIFHDRNSFHHNFIMMEIKKSTNRNVNDREWDLLKLREMTRRELKYEFGVFVNFFTGKDYRENRTFSIIVFENGEITYSDQ</sequence>
<dbReference type="EMBL" id="FQWQ01000003">
    <property type="protein sequence ID" value="SHH63880.1"/>
    <property type="molecule type" value="Genomic_DNA"/>
</dbReference>
<name>A0A1M5ULS1_9BACT</name>
<keyword evidence="2" id="KW-1185">Reference proteome</keyword>
<accession>A0A1M5ULS1</accession>
<dbReference type="OrthoDB" id="8907997at2"/>
<gene>
    <name evidence="1" type="ORF">SAMN04488109_4765</name>
</gene>
<evidence type="ECO:0000313" key="2">
    <source>
        <dbReference type="Proteomes" id="UP000184212"/>
    </source>
</evidence>
<dbReference type="AlphaFoldDB" id="A0A1M5ULS1"/>
<organism evidence="1 2">
    <name type="scientific">Chryseolinea serpens</name>
    <dbReference type="NCBI Taxonomy" id="947013"/>
    <lineage>
        <taxon>Bacteria</taxon>
        <taxon>Pseudomonadati</taxon>
        <taxon>Bacteroidota</taxon>
        <taxon>Cytophagia</taxon>
        <taxon>Cytophagales</taxon>
        <taxon>Fulvivirgaceae</taxon>
        <taxon>Chryseolinea</taxon>
    </lineage>
</organism>
<dbReference type="Proteomes" id="UP000184212">
    <property type="component" value="Unassembled WGS sequence"/>
</dbReference>
<protein>
    <submittedName>
        <fullName evidence="1">Uncharacterized protein</fullName>
    </submittedName>
</protein>
<dbReference type="STRING" id="947013.SAMN04488109_4765"/>
<reference evidence="1 2" key="1">
    <citation type="submission" date="2016-11" db="EMBL/GenBank/DDBJ databases">
        <authorList>
            <person name="Jaros S."/>
            <person name="Januszkiewicz K."/>
            <person name="Wedrychowicz H."/>
        </authorList>
    </citation>
    <scope>NUCLEOTIDE SEQUENCE [LARGE SCALE GENOMIC DNA]</scope>
    <source>
        <strain evidence="1 2">DSM 24574</strain>
    </source>
</reference>
<proteinExistence type="predicted"/>
<dbReference type="RefSeq" id="WP_073139051.1">
    <property type="nucleotide sequence ID" value="NZ_FQWQ01000003.1"/>
</dbReference>
<evidence type="ECO:0000313" key="1">
    <source>
        <dbReference type="EMBL" id="SHH63880.1"/>
    </source>
</evidence>